<dbReference type="PANTHER" id="PTHR31382">
    <property type="entry name" value="NA(+)/H(+) ANTIPORTER"/>
    <property type="match status" value="1"/>
</dbReference>
<feature type="transmembrane region" description="Helical" evidence="6">
    <location>
        <begin position="316"/>
        <end position="335"/>
    </location>
</feature>
<name>A0A5N6UNM3_ASPTM</name>
<feature type="transmembrane region" description="Helical" evidence="6">
    <location>
        <begin position="428"/>
        <end position="451"/>
    </location>
</feature>
<feature type="transmembrane region" description="Helical" evidence="6">
    <location>
        <begin position="105"/>
        <end position="129"/>
    </location>
</feature>
<dbReference type="EMBL" id="ML738662">
    <property type="protein sequence ID" value="KAE8160156.1"/>
    <property type="molecule type" value="Genomic_DNA"/>
</dbReference>
<dbReference type="Proteomes" id="UP000326950">
    <property type="component" value="Unassembled WGS sequence"/>
</dbReference>
<feature type="compositionally biased region" description="Acidic residues" evidence="5">
    <location>
        <begin position="500"/>
        <end position="509"/>
    </location>
</feature>
<accession>A0A5N6UNM3</accession>
<comment type="subcellular location">
    <subcellularLocation>
        <location evidence="1">Membrane</location>
        <topology evidence="1">Multi-pass membrane protein</topology>
    </subcellularLocation>
</comment>
<protein>
    <submittedName>
        <fullName evidence="8">Sodium/hydrogen exchanger family-domain-containing protein</fullName>
    </submittedName>
</protein>
<dbReference type="PANTHER" id="PTHR31382:SF5">
    <property type="entry name" value="SODIUM ION_PROTON EXCHANGER (EUROFUNG)"/>
    <property type="match status" value="1"/>
</dbReference>
<feature type="transmembrane region" description="Helical" evidence="6">
    <location>
        <begin position="12"/>
        <end position="30"/>
    </location>
</feature>
<evidence type="ECO:0000256" key="4">
    <source>
        <dbReference type="ARBA" id="ARBA00023136"/>
    </source>
</evidence>
<keyword evidence="4 6" id="KW-0472">Membrane</keyword>
<feature type="transmembrane region" description="Helical" evidence="6">
    <location>
        <begin position="135"/>
        <end position="157"/>
    </location>
</feature>
<dbReference type="AlphaFoldDB" id="A0A5N6UNM3"/>
<dbReference type="InterPro" id="IPR006153">
    <property type="entry name" value="Cation/H_exchanger_TM"/>
</dbReference>
<feature type="transmembrane region" description="Helical" evidence="6">
    <location>
        <begin position="384"/>
        <end position="403"/>
    </location>
</feature>
<gene>
    <name evidence="8" type="ORF">BDV40DRAFT_290367</name>
</gene>
<keyword evidence="3 6" id="KW-1133">Transmembrane helix</keyword>
<evidence type="ECO:0000313" key="9">
    <source>
        <dbReference type="Proteomes" id="UP000326950"/>
    </source>
</evidence>
<keyword evidence="2 6" id="KW-0812">Transmembrane</keyword>
<organism evidence="8 9">
    <name type="scientific">Aspergillus tamarii</name>
    <dbReference type="NCBI Taxonomy" id="41984"/>
    <lineage>
        <taxon>Eukaryota</taxon>
        <taxon>Fungi</taxon>
        <taxon>Dikarya</taxon>
        <taxon>Ascomycota</taxon>
        <taxon>Pezizomycotina</taxon>
        <taxon>Eurotiomycetes</taxon>
        <taxon>Eurotiomycetidae</taxon>
        <taxon>Eurotiales</taxon>
        <taxon>Aspergillaceae</taxon>
        <taxon>Aspergillus</taxon>
        <taxon>Aspergillus subgen. Circumdati</taxon>
    </lineage>
</organism>
<dbReference type="GO" id="GO:0120029">
    <property type="term" value="P:proton export across plasma membrane"/>
    <property type="evidence" value="ECO:0007669"/>
    <property type="project" value="InterPro"/>
</dbReference>
<feature type="transmembrane region" description="Helical" evidence="6">
    <location>
        <begin position="347"/>
        <end position="364"/>
    </location>
</feature>
<evidence type="ECO:0000313" key="8">
    <source>
        <dbReference type="EMBL" id="KAE8160156.1"/>
    </source>
</evidence>
<dbReference type="Gene3D" id="1.20.1530.20">
    <property type="match status" value="1"/>
</dbReference>
<evidence type="ECO:0000256" key="6">
    <source>
        <dbReference type="SAM" id="Phobius"/>
    </source>
</evidence>
<dbReference type="InterPro" id="IPR004712">
    <property type="entry name" value="Na+/H+_antiporter_fungi"/>
</dbReference>
<evidence type="ECO:0000259" key="7">
    <source>
        <dbReference type="Pfam" id="PF00999"/>
    </source>
</evidence>
<dbReference type="Pfam" id="PF00999">
    <property type="entry name" value="Na_H_Exchanger"/>
    <property type="match status" value="1"/>
</dbReference>
<evidence type="ECO:0000256" key="2">
    <source>
        <dbReference type="ARBA" id="ARBA00022692"/>
    </source>
</evidence>
<dbReference type="GO" id="GO:0042391">
    <property type="term" value="P:regulation of membrane potential"/>
    <property type="evidence" value="ECO:0007669"/>
    <property type="project" value="InterPro"/>
</dbReference>
<feature type="domain" description="Cation/H+ exchanger transmembrane" evidence="7">
    <location>
        <begin position="22"/>
        <end position="447"/>
    </location>
</feature>
<evidence type="ECO:0000256" key="1">
    <source>
        <dbReference type="ARBA" id="ARBA00004141"/>
    </source>
</evidence>
<sequence>MLHPILDVSNFNIVLTVLSLYILLFGYISLQFKQRWYLGEALPALFVGISLGPFGTKFLNISQWGGDEAEERSEITYALTRLVIGIQLVKVGYQLPKRYIKQRIIELTICLLPLMGIGWVITSSCIMLMVPNISFLAALIIGSCVTCTDPVLSQAIAKGPFADKYVRRHLREFISSEAGGNDGFGFTFLLLAVSLLRYAETPANTESLREFDLVRGIPDVLGASDVGRFGGGVGATYGALIGFVSRKLLVIALKRKWIENESLSLVPMAIGMLVVGTCGCVGSDETLACFIAGSFLNWDGIYNSEMQARHDTFNPTLETLLNFGTFMYLGAVMPWEQFHMPHDTGITLPRLFGLGFLILVLRRIPTILLGYRFIPAVCNDWTEALFMGYFGPIGIGAISYVEYARRLFPEPGKSDSEINDLTATMTPVVYWLVLFSILVHGLSVPILNAFYKLCNVPYICDHPVEVLLLSDNEPLPNNSTANRARHSVMVNNRFSRPPDSDDETDNGQPEDDRAAILRRRSEDSAGTDDDRPDSRNTIQMIDRAVDTRDMV</sequence>
<dbReference type="OrthoDB" id="5327978at2759"/>
<evidence type="ECO:0000256" key="3">
    <source>
        <dbReference type="ARBA" id="ARBA00022989"/>
    </source>
</evidence>
<evidence type="ECO:0000256" key="5">
    <source>
        <dbReference type="SAM" id="MobiDB-lite"/>
    </source>
</evidence>
<dbReference type="GO" id="GO:0005886">
    <property type="term" value="C:plasma membrane"/>
    <property type="evidence" value="ECO:0007669"/>
    <property type="project" value="InterPro"/>
</dbReference>
<proteinExistence type="predicted"/>
<feature type="compositionally biased region" description="Basic and acidic residues" evidence="5">
    <location>
        <begin position="510"/>
        <end position="534"/>
    </location>
</feature>
<reference evidence="8 9" key="1">
    <citation type="submission" date="2019-04" db="EMBL/GenBank/DDBJ databases">
        <title>Friends and foes A comparative genomics study of 23 Aspergillus species from section Flavi.</title>
        <authorList>
            <consortium name="DOE Joint Genome Institute"/>
            <person name="Kjaerbolling I."/>
            <person name="Vesth T."/>
            <person name="Frisvad J.C."/>
            <person name="Nybo J.L."/>
            <person name="Theobald S."/>
            <person name="Kildgaard S."/>
            <person name="Isbrandt T."/>
            <person name="Kuo A."/>
            <person name="Sato A."/>
            <person name="Lyhne E.K."/>
            <person name="Kogle M.E."/>
            <person name="Wiebenga A."/>
            <person name="Kun R.S."/>
            <person name="Lubbers R.J."/>
            <person name="Makela M.R."/>
            <person name="Barry K."/>
            <person name="Chovatia M."/>
            <person name="Clum A."/>
            <person name="Daum C."/>
            <person name="Haridas S."/>
            <person name="He G."/>
            <person name="LaButti K."/>
            <person name="Lipzen A."/>
            <person name="Mondo S."/>
            <person name="Riley R."/>
            <person name="Salamov A."/>
            <person name="Simmons B.A."/>
            <person name="Magnuson J.K."/>
            <person name="Henrissat B."/>
            <person name="Mortensen U.H."/>
            <person name="Larsen T.O."/>
            <person name="Devries R.P."/>
            <person name="Grigoriev I.V."/>
            <person name="Machida M."/>
            <person name="Baker S.E."/>
            <person name="Andersen M.R."/>
        </authorList>
    </citation>
    <scope>NUCLEOTIDE SEQUENCE [LARGE SCALE GENOMIC DNA]</scope>
    <source>
        <strain evidence="8 9">CBS 117626</strain>
    </source>
</reference>
<keyword evidence="9" id="KW-1185">Reference proteome</keyword>
<dbReference type="InterPro" id="IPR038770">
    <property type="entry name" value="Na+/solute_symporter_sf"/>
</dbReference>
<feature type="region of interest" description="Disordered" evidence="5">
    <location>
        <begin position="478"/>
        <end position="551"/>
    </location>
</feature>
<dbReference type="GO" id="GO:0015385">
    <property type="term" value="F:sodium:proton antiporter activity"/>
    <property type="evidence" value="ECO:0007669"/>
    <property type="project" value="InterPro"/>
</dbReference>
<dbReference type="GO" id="GO:0036376">
    <property type="term" value="P:sodium ion export across plasma membrane"/>
    <property type="evidence" value="ECO:0007669"/>
    <property type="project" value="InterPro"/>
</dbReference>